<organism evidence="2 3">
    <name type="scientific">Nocardioides panacis</name>
    <dbReference type="NCBI Taxonomy" id="2849501"/>
    <lineage>
        <taxon>Bacteria</taxon>
        <taxon>Bacillati</taxon>
        <taxon>Actinomycetota</taxon>
        <taxon>Actinomycetes</taxon>
        <taxon>Propionibacteriales</taxon>
        <taxon>Nocardioidaceae</taxon>
        <taxon>Nocardioides</taxon>
    </lineage>
</organism>
<dbReference type="RefSeq" id="WP_216941664.1">
    <property type="nucleotide sequence ID" value="NZ_CP077062.1"/>
</dbReference>
<proteinExistence type="predicted"/>
<dbReference type="Pfam" id="PF03861">
    <property type="entry name" value="ANTAR"/>
    <property type="match status" value="1"/>
</dbReference>
<evidence type="ECO:0000259" key="1">
    <source>
        <dbReference type="SMART" id="SM01012"/>
    </source>
</evidence>
<keyword evidence="3" id="KW-1185">Reference proteome</keyword>
<gene>
    <name evidence="2" type="ORF">KRR39_08845</name>
</gene>
<evidence type="ECO:0000313" key="3">
    <source>
        <dbReference type="Proteomes" id="UP000683575"/>
    </source>
</evidence>
<name>A0A975Y1S7_9ACTN</name>
<dbReference type="Pfam" id="PF13185">
    <property type="entry name" value="GAF_2"/>
    <property type="match status" value="1"/>
</dbReference>
<dbReference type="EMBL" id="CP077062">
    <property type="protein sequence ID" value="QWZ09818.1"/>
    <property type="molecule type" value="Genomic_DNA"/>
</dbReference>
<sequence>METLCRTCVDDSAVDGCGVSVLTASGIPVTLHATDPVASRIEELQFTLGEGPCMEAAASGAPVLISDLRDPAAGVAARWPMFLDEVSRVGVRAVFAFPVRVGAVALGVMDLYRGEPGGLSPQQLASSVSTVSALGRHMLDWDDLPPEQSDSSYPLTVHQAAGMVMVQLGVTIDEALVRLRATAYRDGRSVSELAADVVARTYRFGEERR</sequence>
<dbReference type="SMART" id="SM01012">
    <property type="entry name" value="ANTAR"/>
    <property type="match status" value="1"/>
</dbReference>
<dbReference type="InterPro" id="IPR003018">
    <property type="entry name" value="GAF"/>
</dbReference>
<dbReference type="InterPro" id="IPR005561">
    <property type="entry name" value="ANTAR"/>
</dbReference>
<dbReference type="KEGG" id="nps:KRR39_08845"/>
<dbReference type="AlphaFoldDB" id="A0A975Y1S7"/>
<accession>A0A975Y1S7</accession>
<evidence type="ECO:0000313" key="2">
    <source>
        <dbReference type="EMBL" id="QWZ09818.1"/>
    </source>
</evidence>
<dbReference type="GO" id="GO:0003723">
    <property type="term" value="F:RNA binding"/>
    <property type="evidence" value="ECO:0007669"/>
    <property type="project" value="InterPro"/>
</dbReference>
<dbReference type="Proteomes" id="UP000683575">
    <property type="component" value="Chromosome"/>
</dbReference>
<protein>
    <submittedName>
        <fullName evidence="2">GAF and ANTAR domain-containing protein</fullName>
    </submittedName>
</protein>
<feature type="domain" description="ANTAR" evidence="1">
    <location>
        <begin position="147"/>
        <end position="198"/>
    </location>
</feature>
<reference evidence="2" key="1">
    <citation type="submission" date="2021-06" db="EMBL/GenBank/DDBJ databases">
        <title>Complete genome sequence of Nocardioides sp. G188.</title>
        <authorList>
            <person name="Im W.-T."/>
        </authorList>
    </citation>
    <scope>NUCLEOTIDE SEQUENCE</scope>
    <source>
        <strain evidence="2">G188</strain>
    </source>
</reference>